<dbReference type="EnsemblMetazoa" id="MDOA016408-RA">
    <property type="protein sequence ID" value="MDOA016408-PA"/>
    <property type="gene ID" value="MDOA016408"/>
</dbReference>
<feature type="compositionally biased region" description="Low complexity" evidence="1">
    <location>
        <begin position="9"/>
        <end position="20"/>
    </location>
</feature>
<evidence type="ECO:0000313" key="2">
    <source>
        <dbReference type="EnsemblMetazoa" id="MDOA016408-PA"/>
    </source>
</evidence>
<dbReference type="VEuPathDB" id="VectorBase:MDOA016408"/>
<feature type="compositionally biased region" description="Basic and acidic residues" evidence="1">
    <location>
        <begin position="459"/>
        <end position="470"/>
    </location>
</feature>
<dbReference type="OrthoDB" id="10068192at2759"/>
<feature type="compositionally biased region" description="Low complexity" evidence="1">
    <location>
        <begin position="561"/>
        <end position="573"/>
    </location>
</feature>
<sequence>MPGPSVIQNSTNSLNNSTASGLHMHDNDMISPVLMAKFLHDELKAGETKHCDTCQCAKDLTVLADVSHSYSVSTQTPFTLTNSNGNLNDTTTQLCLRCYSNLNSPSRTNSPYNKNLLKSSDSVISETKSSVSDLNEMDKLFTPVKKDDLMVNPILGHHRIYDRPYGHKSSGLTLSTAAKLSYNTLLDNMKSTNSYQRRFVDGGGTALDLLEEKVKNTARVKLKKPLEDINGNDDILDEQKPLLGPSLNENIPVEPAEDTLNAKTKLRTESSCELRRGVIRDHIKSPTASTKSALEASKTSIEGMVKSAMTGSLSSVWSRSSSCEGAKMFENFNRNLIKTIKAENPKNRGPRLCAMRIQQNGQSNILLDNMESIEAITPIIYRRRERLLDEELDDGKDIITSKVALANAKLQLQQQDQIQNAVETGKEALEIENTTSALATSSVIADGESEANVTSGGTDSERPPDQKEIVLPAKDEKTDKLVVETTKPEMTTAAPPPVTCDNSCKNSAGTQYSSMADNIDFQETVILRRQQLSRVAEWVQNNSKQMEREQQKMEKLNHCESSPTDQQSSSFSTLDQIDSVSVEKMSTDSGYKTTPQFQQIANSSQDETIKTSDESLSPKSELINEISTQFSIDAANTASNVNLPESPQAVLDSSPNTHIYSTPQTYYRRTSRSGLPVAYTASEPQDSSSQCSQIIATEQPTCDIVNYKYYPSDSDKNRSSQANTHASRTETVDIAQMEYNVKQFLLKQNEWSMRTATTSLSTAASTQSRTSTRPIKLFSSTSAAGFGPGKCERIINSGPNITHSSLGIMSTSNGACGGIPQRTETNL</sequence>
<dbReference type="RefSeq" id="XP_011295483.2">
    <property type="nucleotide sequence ID" value="XM_011297181.3"/>
</dbReference>
<dbReference type="eggNOG" id="ENOG502QRZ1">
    <property type="taxonomic scope" value="Eukaryota"/>
</dbReference>
<feature type="region of interest" description="Disordered" evidence="1">
    <location>
        <begin position="542"/>
        <end position="574"/>
    </location>
</feature>
<dbReference type="KEGG" id="mde:105262357"/>
<feature type="compositionally biased region" description="Basic and acidic residues" evidence="1">
    <location>
        <begin position="545"/>
        <end position="558"/>
    </location>
</feature>
<reference evidence="2" key="1">
    <citation type="submission" date="2020-05" db="UniProtKB">
        <authorList>
            <consortium name="EnsemblMetazoa"/>
        </authorList>
    </citation>
    <scope>IDENTIFICATION</scope>
    <source>
        <strain evidence="2">Aabys</strain>
    </source>
</reference>
<evidence type="ECO:0000256" key="1">
    <source>
        <dbReference type="SAM" id="MobiDB-lite"/>
    </source>
</evidence>
<organism evidence="2">
    <name type="scientific">Musca domestica</name>
    <name type="common">House fly</name>
    <dbReference type="NCBI Taxonomy" id="7370"/>
    <lineage>
        <taxon>Eukaryota</taxon>
        <taxon>Metazoa</taxon>
        <taxon>Ecdysozoa</taxon>
        <taxon>Arthropoda</taxon>
        <taxon>Hexapoda</taxon>
        <taxon>Insecta</taxon>
        <taxon>Pterygota</taxon>
        <taxon>Neoptera</taxon>
        <taxon>Endopterygota</taxon>
        <taxon>Diptera</taxon>
        <taxon>Brachycera</taxon>
        <taxon>Muscomorpha</taxon>
        <taxon>Muscoidea</taxon>
        <taxon>Muscidae</taxon>
        <taxon>Musca</taxon>
    </lineage>
</organism>
<dbReference type="VEuPathDB" id="VectorBase:MDOMA2_005770"/>
<feature type="region of interest" description="Disordered" evidence="1">
    <location>
        <begin position="440"/>
        <end position="470"/>
    </location>
</feature>
<dbReference type="EnsemblMetazoa" id="MDOA016408-RB">
    <property type="protein sequence ID" value="MDOA016408-PB"/>
    <property type="gene ID" value="MDOA016408"/>
</dbReference>
<protein>
    <submittedName>
        <fullName evidence="2">Uncharacterized protein</fullName>
    </submittedName>
</protein>
<dbReference type="AlphaFoldDB" id="A0A1I8NK13"/>
<feature type="region of interest" description="Disordered" evidence="1">
    <location>
        <begin position="1"/>
        <end position="20"/>
    </location>
</feature>
<dbReference type="STRING" id="7370.A0A1I8NK13"/>
<name>A0A1I8NK13_MUSDO</name>
<gene>
    <name evidence="2" type="primary">105262357</name>
</gene>
<accession>A0A1I8NK13</accession>
<proteinExistence type="predicted"/>